<dbReference type="Pfam" id="PF13692">
    <property type="entry name" value="Glyco_trans_1_4"/>
    <property type="match status" value="1"/>
</dbReference>
<dbReference type="Pfam" id="PF13579">
    <property type="entry name" value="Glyco_trans_4_4"/>
    <property type="match status" value="1"/>
</dbReference>
<evidence type="ECO:0000313" key="2">
    <source>
        <dbReference type="EMBL" id="QBE63590.1"/>
    </source>
</evidence>
<dbReference type="PANTHER" id="PTHR45947:SF3">
    <property type="entry name" value="SULFOQUINOVOSYL TRANSFERASE SQD2"/>
    <property type="match status" value="1"/>
</dbReference>
<evidence type="ECO:0000259" key="1">
    <source>
        <dbReference type="Pfam" id="PF13579"/>
    </source>
</evidence>
<organism evidence="2 3">
    <name type="scientific">Pseudoduganella lutea</name>
    <dbReference type="NCBI Taxonomy" id="321985"/>
    <lineage>
        <taxon>Bacteria</taxon>
        <taxon>Pseudomonadati</taxon>
        <taxon>Pseudomonadota</taxon>
        <taxon>Betaproteobacteria</taxon>
        <taxon>Burkholderiales</taxon>
        <taxon>Oxalobacteraceae</taxon>
        <taxon>Telluria group</taxon>
        <taxon>Pseudoduganella</taxon>
    </lineage>
</organism>
<dbReference type="OrthoDB" id="509705at2"/>
<dbReference type="InterPro" id="IPR050194">
    <property type="entry name" value="Glycosyltransferase_grp1"/>
</dbReference>
<dbReference type="Proteomes" id="UP000290637">
    <property type="component" value="Chromosome"/>
</dbReference>
<evidence type="ECO:0000313" key="3">
    <source>
        <dbReference type="Proteomes" id="UP000290637"/>
    </source>
</evidence>
<feature type="domain" description="Glycosyltransferase subfamily 4-like N-terminal" evidence="1">
    <location>
        <begin position="29"/>
        <end position="207"/>
    </location>
</feature>
<dbReference type="InterPro" id="IPR024004">
    <property type="entry name" value="PEP-CTERM/XrtA_GlycosylTrfase"/>
</dbReference>
<dbReference type="NCBIfam" id="TIGR04063">
    <property type="entry name" value="stp3"/>
    <property type="match status" value="1"/>
</dbReference>
<name>A0A4P6KX79_9BURK</name>
<keyword evidence="2" id="KW-0808">Transferase</keyword>
<dbReference type="CDD" id="cd03794">
    <property type="entry name" value="GT4_WbuB-like"/>
    <property type="match status" value="1"/>
</dbReference>
<dbReference type="KEGG" id="plue:EWM63_11900"/>
<dbReference type="RefSeq" id="WP_130186711.1">
    <property type="nucleotide sequence ID" value="NZ_CP035913.1"/>
</dbReference>
<gene>
    <name evidence="2" type="ORF">EWM63_11900</name>
</gene>
<accession>A0A4P6KX79</accession>
<dbReference type="Gene3D" id="3.40.50.2000">
    <property type="entry name" value="Glycogen Phosphorylase B"/>
    <property type="match status" value="2"/>
</dbReference>
<dbReference type="InterPro" id="IPR028098">
    <property type="entry name" value="Glyco_trans_4-like_N"/>
</dbReference>
<dbReference type="PANTHER" id="PTHR45947">
    <property type="entry name" value="SULFOQUINOVOSYL TRANSFERASE SQD2"/>
    <property type="match status" value="1"/>
</dbReference>
<keyword evidence="3" id="KW-1185">Reference proteome</keyword>
<proteinExistence type="predicted"/>
<protein>
    <submittedName>
        <fullName evidence="2">Glycosyltransferase, exosortase A system-associated</fullName>
    </submittedName>
</protein>
<reference evidence="2 3" key="1">
    <citation type="submission" date="2019-02" db="EMBL/GenBank/DDBJ databases">
        <title>Draft Genome Sequences of Six Type Strains of the Genus Massilia.</title>
        <authorList>
            <person name="Miess H."/>
            <person name="Frediansyhah A."/>
            <person name="Gross H."/>
        </authorList>
    </citation>
    <scope>NUCLEOTIDE SEQUENCE [LARGE SCALE GENOMIC DNA]</scope>
    <source>
        <strain evidence="2 3">DSM 17473</strain>
    </source>
</reference>
<dbReference type="AlphaFoldDB" id="A0A4P6KX79"/>
<dbReference type="SUPFAM" id="SSF53756">
    <property type="entry name" value="UDP-Glycosyltransferase/glycogen phosphorylase"/>
    <property type="match status" value="1"/>
</dbReference>
<dbReference type="GO" id="GO:0016758">
    <property type="term" value="F:hexosyltransferase activity"/>
    <property type="evidence" value="ECO:0007669"/>
    <property type="project" value="TreeGrafter"/>
</dbReference>
<dbReference type="EMBL" id="CP035913">
    <property type="protein sequence ID" value="QBE63590.1"/>
    <property type="molecule type" value="Genomic_DNA"/>
</dbReference>
<sequence>MGTSDISGIASRPLRILHVLDHSIPLHSGYTFRTRSILQQQRALGWITEHITSPKHAAAAEMTGDTQETIDGLRFFRTEPALGMLSRMPVLNQLAVINRLAARLLQVAQEVKPDILHAHSPALNAVAALRVGRKLGIPVVYEIRAFWEDAAVDHGTSKEWGVRYRLTRAMETWALKRVDAATTICEGLRSEIVGRGIPAQKIEVIPNAVDVGDFSVGGARDEALARTLGLEDKTVLGFIGSFYAYEGLNVLLDAVPAMLAQQPGLRVLLVGGGPQDAALRAQAKVLGIEGQVVFTGRVPHKEVQRYYNLVDVLCYPRLKMRLTDLVTPLKPLEAMAQGRLLAASDVGGHRELIEDGRTGVLFAAGDAAALARRVLALLAAPEQWQQLKEQGRRFVENERNWATSVARYRKVYANLIAGERK</sequence>